<organism evidence="2 3">
    <name type="scientific">Thelonectria olida</name>
    <dbReference type="NCBI Taxonomy" id="1576542"/>
    <lineage>
        <taxon>Eukaryota</taxon>
        <taxon>Fungi</taxon>
        <taxon>Dikarya</taxon>
        <taxon>Ascomycota</taxon>
        <taxon>Pezizomycotina</taxon>
        <taxon>Sordariomycetes</taxon>
        <taxon>Hypocreomycetidae</taxon>
        <taxon>Hypocreales</taxon>
        <taxon>Nectriaceae</taxon>
        <taxon>Thelonectria</taxon>
    </lineage>
</organism>
<comment type="caution">
    <text evidence="2">The sequence shown here is derived from an EMBL/GenBank/DDBJ whole genome shotgun (WGS) entry which is preliminary data.</text>
</comment>
<evidence type="ECO:0000256" key="1">
    <source>
        <dbReference type="SAM" id="MobiDB-lite"/>
    </source>
</evidence>
<protein>
    <submittedName>
        <fullName evidence="2">Uncharacterized protein</fullName>
    </submittedName>
</protein>
<proteinExistence type="predicted"/>
<gene>
    <name evidence="2" type="ORF">B0T10DRAFT_468008</name>
</gene>
<dbReference type="Proteomes" id="UP000777438">
    <property type="component" value="Unassembled WGS sequence"/>
</dbReference>
<dbReference type="EMBL" id="JAGPYM010000117">
    <property type="protein sequence ID" value="KAH6867190.1"/>
    <property type="molecule type" value="Genomic_DNA"/>
</dbReference>
<feature type="compositionally biased region" description="Polar residues" evidence="1">
    <location>
        <begin position="63"/>
        <end position="92"/>
    </location>
</feature>
<evidence type="ECO:0000313" key="2">
    <source>
        <dbReference type="EMBL" id="KAH6867190.1"/>
    </source>
</evidence>
<accession>A0A9P8VP42</accession>
<sequence length="137" mass="14861">MAQETVDIGAEHAESLARSFASSSFILGNPRNSVSQSLAVASEKDCHELSLREVSALPEREPLTSTTTTSVKGQMTLMSLKDSSQTDSGRQNNAWIERTVQTAISDILPDDEKLGAEMHTPTVQWPRQQKCGCANPS</sequence>
<keyword evidence="3" id="KW-1185">Reference proteome</keyword>
<reference evidence="2 3" key="1">
    <citation type="journal article" date="2021" name="Nat. Commun.">
        <title>Genetic determinants of endophytism in the Arabidopsis root mycobiome.</title>
        <authorList>
            <person name="Mesny F."/>
            <person name="Miyauchi S."/>
            <person name="Thiergart T."/>
            <person name="Pickel B."/>
            <person name="Atanasova L."/>
            <person name="Karlsson M."/>
            <person name="Huettel B."/>
            <person name="Barry K.W."/>
            <person name="Haridas S."/>
            <person name="Chen C."/>
            <person name="Bauer D."/>
            <person name="Andreopoulos W."/>
            <person name="Pangilinan J."/>
            <person name="LaButti K."/>
            <person name="Riley R."/>
            <person name="Lipzen A."/>
            <person name="Clum A."/>
            <person name="Drula E."/>
            <person name="Henrissat B."/>
            <person name="Kohler A."/>
            <person name="Grigoriev I.V."/>
            <person name="Martin F.M."/>
            <person name="Hacquard S."/>
        </authorList>
    </citation>
    <scope>NUCLEOTIDE SEQUENCE [LARGE SCALE GENOMIC DNA]</scope>
    <source>
        <strain evidence="2 3">MPI-CAGE-CH-0241</strain>
    </source>
</reference>
<name>A0A9P8VP42_9HYPO</name>
<dbReference type="AlphaFoldDB" id="A0A9P8VP42"/>
<evidence type="ECO:0000313" key="3">
    <source>
        <dbReference type="Proteomes" id="UP000777438"/>
    </source>
</evidence>
<dbReference type="OrthoDB" id="4897974at2759"/>
<feature type="region of interest" description="Disordered" evidence="1">
    <location>
        <begin position="58"/>
        <end position="92"/>
    </location>
</feature>
<feature type="region of interest" description="Disordered" evidence="1">
    <location>
        <begin position="116"/>
        <end position="137"/>
    </location>
</feature>